<sequence length="468" mass="54396">MHHPNHIPLADQPFNRLAPALIERREQAIGLGNNIRYRRKELGLTQSELAEGIISVPYLSLIENEKAHPKPDILTPLAKRLHSSVKDLLGVIDQDDLRRADFLIDKIRTSQVYERYDEAKASLEELKKLSGETPDQRVHIKTDLIEINFLIHFAEKEKYQAKFAAFEQRWGSPKEDTNLLVWYLRMKGNIHFLEDMYDQALLCYKQAEKLFPQVTDDIEKAYIYGNLGKTHLILSDPALGILYTEKAINIMLKKDRWLEVCSMFNILGACHTNKGNFQDAIECFERVLRIADQFKFSKILISRTYHELGVCYLRLEDCKQAIHYLNQSLEVVSPDHLPPWEEGFVHQILCRTYLKTGELDQAQHHIEKAIPLLESRERLKSECLIFLGQIHYHRGDYQKFIRCYREAIQSFLRLGAPENAARASHTLGKHYIQSGDPDEGVRYLLQAVDHYHQLLPSINFEVELPEKT</sequence>
<dbReference type="SMART" id="SM00530">
    <property type="entry name" value="HTH_XRE"/>
    <property type="match status" value="1"/>
</dbReference>
<protein>
    <submittedName>
        <fullName evidence="5">Transcriptional regulator, contains XRE-family HTH domain</fullName>
    </submittedName>
</protein>
<evidence type="ECO:0000256" key="2">
    <source>
        <dbReference type="ARBA" id="ARBA00022803"/>
    </source>
</evidence>
<feature type="domain" description="HTH cro/C1-type" evidence="4">
    <location>
        <begin position="35"/>
        <end position="88"/>
    </location>
</feature>
<reference evidence="6" key="1">
    <citation type="submission" date="2017-01" db="EMBL/GenBank/DDBJ databases">
        <authorList>
            <person name="Varghese N."/>
            <person name="Submissions S."/>
        </authorList>
    </citation>
    <scope>NUCLEOTIDE SEQUENCE [LARGE SCALE GENOMIC DNA]</scope>
    <source>
        <strain evidence="6">DSM 45196</strain>
    </source>
</reference>
<dbReference type="CDD" id="cd00093">
    <property type="entry name" value="HTH_XRE"/>
    <property type="match status" value="1"/>
</dbReference>
<dbReference type="AlphaFoldDB" id="A0A1N7NJ66"/>
<dbReference type="PROSITE" id="PS50005">
    <property type="entry name" value="TPR"/>
    <property type="match status" value="2"/>
</dbReference>
<dbReference type="PANTHER" id="PTHR45641:SF19">
    <property type="entry name" value="NEPHROCYSTIN-3"/>
    <property type="match status" value="1"/>
</dbReference>
<organism evidence="5 6">
    <name type="scientific">Kroppenstedtia eburnea</name>
    <dbReference type="NCBI Taxonomy" id="714067"/>
    <lineage>
        <taxon>Bacteria</taxon>
        <taxon>Bacillati</taxon>
        <taxon>Bacillota</taxon>
        <taxon>Bacilli</taxon>
        <taxon>Bacillales</taxon>
        <taxon>Thermoactinomycetaceae</taxon>
        <taxon>Kroppenstedtia</taxon>
    </lineage>
</organism>
<dbReference type="InterPro" id="IPR011990">
    <property type="entry name" value="TPR-like_helical_dom_sf"/>
</dbReference>
<evidence type="ECO:0000313" key="5">
    <source>
        <dbReference type="EMBL" id="SIS98435.1"/>
    </source>
</evidence>
<dbReference type="Gene3D" id="1.10.260.40">
    <property type="entry name" value="lambda repressor-like DNA-binding domains"/>
    <property type="match status" value="1"/>
</dbReference>
<keyword evidence="2 3" id="KW-0802">TPR repeat</keyword>
<dbReference type="SUPFAM" id="SSF48452">
    <property type="entry name" value="TPR-like"/>
    <property type="match status" value="2"/>
</dbReference>
<name>A0A1N7NJ66_9BACL</name>
<dbReference type="InterPro" id="IPR019734">
    <property type="entry name" value="TPR_rpt"/>
</dbReference>
<keyword evidence="1" id="KW-0677">Repeat</keyword>
<dbReference type="GO" id="GO:0003677">
    <property type="term" value="F:DNA binding"/>
    <property type="evidence" value="ECO:0007669"/>
    <property type="project" value="InterPro"/>
</dbReference>
<feature type="repeat" description="TPR" evidence="3">
    <location>
        <begin position="261"/>
        <end position="294"/>
    </location>
</feature>
<dbReference type="InterPro" id="IPR001387">
    <property type="entry name" value="Cro/C1-type_HTH"/>
</dbReference>
<feature type="repeat" description="TPR" evidence="3">
    <location>
        <begin position="302"/>
        <end position="335"/>
    </location>
</feature>
<dbReference type="PROSITE" id="PS50943">
    <property type="entry name" value="HTH_CROC1"/>
    <property type="match status" value="1"/>
</dbReference>
<keyword evidence="6" id="KW-1185">Reference proteome</keyword>
<proteinExistence type="predicted"/>
<gene>
    <name evidence="5" type="ORF">SAMN05421790_10943</name>
</gene>
<dbReference type="SMART" id="SM00028">
    <property type="entry name" value="TPR"/>
    <property type="match status" value="7"/>
</dbReference>
<dbReference type="InterPro" id="IPR010982">
    <property type="entry name" value="Lambda_DNA-bd_dom_sf"/>
</dbReference>
<dbReference type="PANTHER" id="PTHR45641">
    <property type="entry name" value="TETRATRICOPEPTIDE REPEAT PROTEIN (AFU_ORTHOLOGUE AFUA_6G03870)"/>
    <property type="match status" value="1"/>
</dbReference>
<dbReference type="Gene3D" id="1.25.40.10">
    <property type="entry name" value="Tetratricopeptide repeat domain"/>
    <property type="match status" value="2"/>
</dbReference>
<evidence type="ECO:0000313" key="6">
    <source>
        <dbReference type="Proteomes" id="UP000186795"/>
    </source>
</evidence>
<dbReference type="SUPFAM" id="SSF47413">
    <property type="entry name" value="lambda repressor-like DNA-binding domains"/>
    <property type="match status" value="1"/>
</dbReference>
<dbReference type="EMBL" id="FTOD01000009">
    <property type="protein sequence ID" value="SIS98435.1"/>
    <property type="molecule type" value="Genomic_DNA"/>
</dbReference>
<dbReference type="Pfam" id="PF01381">
    <property type="entry name" value="HTH_3"/>
    <property type="match status" value="1"/>
</dbReference>
<accession>A0A1N7NJ66</accession>
<dbReference type="Pfam" id="PF13424">
    <property type="entry name" value="TPR_12"/>
    <property type="match status" value="2"/>
</dbReference>
<dbReference type="RefSeq" id="WP_040387631.1">
    <property type="nucleotide sequence ID" value="NZ_CP048103.1"/>
</dbReference>
<evidence type="ECO:0000256" key="1">
    <source>
        <dbReference type="ARBA" id="ARBA00022737"/>
    </source>
</evidence>
<dbReference type="Proteomes" id="UP000186795">
    <property type="component" value="Unassembled WGS sequence"/>
</dbReference>
<evidence type="ECO:0000256" key="3">
    <source>
        <dbReference type="PROSITE-ProRule" id="PRU00339"/>
    </source>
</evidence>
<dbReference type="OrthoDB" id="252257at2"/>
<evidence type="ECO:0000259" key="4">
    <source>
        <dbReference type="PROSITE" id="PS50943"/>
    </source>
</evidence>